<evidence type="ECO:0000313" key="1">
    <source>
        <dbReference type="EMBL" id="KKK80280.1"/>
    </source>
</evidence>
<comment type="caution">
    <text evidence="1">The sequence shown here is derived from an EMBL/GenBank/DDBJ whole genome shotgun (WGS) entry which is preliminary data.</text>
</comment>
<evidence type="ECO:0008006" key="2">
    <source>
        <dbReference type="Google" id="ProtNLM"/>
    </source>
</evidence>
<proteinExistence type="predicted"/>
<dbReference type="AlphaFoldDB" id="A0A0F8Z2J3"/>
<dbReference type="SUPFAM" id="SSF51126">
    <property type="entry name" value="Pectin lyase-like"/>
    <property type="match status" value="1"/>
</dbReference>
<dbReference type="EMBL" id="LAZR01053652">
    <property type="protein sequence ID" value="KKK80280.1"/>
    <property type="molecule type" value="Genomic_DNA"/>
</dbReference>
<organism evidence="1">
    <name type="scientific">marine sediment metagenome</name>
    <dbReference type="NCBI Taxonomy" id="412755"/>
    <lineage>
        <taxon>unclassified sequences</taxon>
        <taxon>metagenomes</taxon>
        <taxon>ecological metagenomes</taxon>
    </lineage>
</organism>
<accession>A0A0F8Z2J3</accession>
<reference evidence="1" key="1">
    <citation type="journal article" date="2015" name="Nature">
        <title>Complex archaea that bridge the gap between prokaryotes and eukaryotes.</title>
        <authorList>
            <person name="Spang A."/>
            <person name="Saw J.H."/>
            <person name="Jorgensen S.L."/>
            <person name="Zaremba-Niedzwiedzka K."/>
            <person name="Martijn J."/>
            <person name="Lind A.E."/>
            <person name="van Eijk R."/>
            <person name="Schleper C."/>
            <person name="Guy L."/>
            <person name="Ettema T.J."/>
        </authorList>
    </citation>
    <scope>NUCLEOTIDE SEQUENCE</scope>
</reference>
<gene>
    <name evidence="1" type="ORF">LCGC14_2825070</name>
</gene>
<dbReference type="InterPro" id="IPR011050">
    <property type="entry name" value="Pectin_lyase_fold/virulence"/>
</dbReference>
<name>A0A0F8Z2J3_9ZZZZ</name>
<feature type="non-terminal residue" evidence="1">
    <location>
        <position position="340"/>
    </location>
</feature>
<protein>
    <recommendedName>
        <fullName evidence="2">Right handed beta helix domain-containing protein</fullName>
    </recommendedName>
</protein>
<sequence>MGTNSYGKCRLDIISTGAIEMKILKLSFLICVLMLTAHGAGAHQAETTKFDWGGRSIPEFTPPKDAVLIDTPGTLDKEGAYYFLTKDIVADQTAFQITKGNITLDLGGHTVIYNAGPSKDKCYGVHVKPFASHATIKNGYVIQGQGKSKESPAIFFQGDVAHPLSHQDIHHLIIRTNGTLCAGILGTNAKGFLDSQIHQNYIENFSQVDPDPSVGDGTGGDCIIISAKSVGGFKISENVLAAGHRGIHMVNAAPGDKKPARSEIKGNLIQHSFREGYRNSFGIYMDKIHNTDVRGNQIVTDNGRGIILDGFNIFWDEKEGSRGNSVYDNIIDVEFSRLSR</sequence>